<evidence type="ECO:0000256" key="3">
    <source>
        <dbReference type="ARBA" id="ARBA00022777"/>
    </source>
</evidence>
<dbReference type="GO" id="GO:0005829">
    <property type="term" value="C:cytosol"/>
    <property type="evidence" value="ECO:0007669"/>
    <property type="project" value="TreeGrafter"/>
</dbReference>
<dbReference type="OrthoDB" id="3182374at2"/>
<keyword evidence="6" id="KW-1185">Reference proteome</keyword>
<reference evidence="5 6" key="1">
    <citation type="submission" date="2019-01" db="EMBL/GenBank/DDBJ databases">
        <title>Novel species of Nocardioides.</title>
        <authorList>
            <person name="Liu Q."/>
            <person name="X Y.-H."/>
        </authorList>
    </citation>
    <scope>NUCLEOTIDE SEQUENCE [LARGE SCALE GENOMIC DNA]</scope>
    <source>
        <strain evidence="5 6">HLT2-9</strain>
    </source>
</reference>
<dbReference type="Pfam" id="PF07804">
    <property type="entry name" value="HipA_C"/>
    <property type="match status" value="1"/>
</dbReference>
<name>A0A4Q2SKP7_9ACTN</name>
<comment type="similarity">
    <text evidence="1">Belongs to the HipA Ser/Thr kinase family.</text>
</comment>
<dbReference type="AlphaFoldDB" id="A0A4Q2SKP7"/>
<sequence length="410" mass="44687">MTSDPYRSRRVFVWTWLPGESVPAVAGAVDRVGADRLDFTYARSYLNNEHAISLYGPELPLRRGVQEPLDGLTVAACLKDATPDSWGERVIGNRLGSGDTELSIETYMLESGSNRLGALDFQESSKEYRPRLDTASLDELYDAAEKVLAGEPLNPAIGDALMNGTAIGGAHPKVLISDSGTEYIAKLSVSTDVHPWIRAEAVAGELARRCGIEVPQARVIQSMGRDVLLLERFDRLPGGQRRHVVSGLTLLGLDALLGARYGSYPEMLDVLRELGRAPQDVGRRLFERVVFNIAIGNNDDHARNHAAFWDGTSLELTPAFDLTPQPRSTDTSAQAMAIGRDGSRASQFSVCVSAAADYGLSRPEAREVVDRIVSVIETQWLDASDAAGMSEAARNAVWKRSILNRSVSYE</sequence>
<dbReference type="Proteomes" id="UP000291101">
    <property type="component" value="Unassembled WGS sequence"/>
</dbReference>
<gene>
    <name evidence="5" type="ORF">EUA94_17640</name>
</gene>
<comment type="caution">
    <text evidence="5">The sequence shown here is derived from an EMBL/GenBank/DDBJ whole genome shotgun (WGS) entry which is preliminary data.</text>
</comment>
<dbReference type="PANTHER" id="PTHR37419">
    <property type="entry name" value="SERINE/THREONINE-PROTEIN KINASE TOXIN HIPA"/>
    <property type="match status" value="1"/>
</dbReference>
<dbReference type="GO" id="GO:0004674">
    <property type="term" value="F:protein serine/threonine kinase activity"/>
    <property type="evidence" value="ECO:0007669"/>
    <property type="project" value="TreeGrafter"/>
</dbReference>
<dbReference type="PANTHER" id="PTHR37419:SF8">
    <property type="entry name" value="TOXIN YJJJ"/>
    <property type="match status" value="1"/>
</dbReference>
<organism evidence="5 6">
    <name type="scientific">Nocardioides zhouii</name>
    <dbReference type="NCBI Taxonomy" id="1168729"/>
    <lineage>
        <taxon>Bacteria</taxon>
        <taxon>Bacillati</taxon>
        <taxon>Actinomycetota</taxon>
        <taxon>Actinomycetes</taxon>
        <taxon>Propionibacteriales</taxon>
        <taxon>Nocardioidaceae</taxon>
        <taxon>Nocardioides</taxon>
    </lineage>
</organism>
<dbReference type="InterPro" id="IPR052028">
    <property type="entry name" value="HipA_Ser/Thr_kinase"/>
</dbReference>
<evidence type="ECO:0000256" key="1">
    <source>
        <dbReference type="ARBA" id="ARBA00010164"/>
    </source>
</evidence>
<dbReference type="RefSeq" id="WP_129428214.1">
    <property type="nucleotide sequence ID" value="NZ_SDWV01000021.1"/>
</dbReference>
<evidence type="ECO:0000313" key="6">
    <source>
        <dbReference type="Proteomes" id="UP000291101"/>
    </source>
</evidence>
<accession>A0A4Q2SKP7</accession>
<feature type="domain" description="HipA-like C-terminal" evidence="4">
    <location>
        <begin position="166"/>
        <end position="380"/>
    </location>
</feature>
<dbReference type="InterPro" id="IPR012893">
    <property type="entry name" value="HipA-like_C"/>
</dbReference>
<proteinExistence type="inferred from homology"/>
<evidence type="ECO:0000256" key="2">
    <source>
        <dbReference type="ARBA" id="ARBA00022679"/>
    </source>
</evidence>
<protein>
    <submittedName>
        <fullName evidence="5">Type II toxin-antitoxin system HipA family toxin</fullName>
    </submittedName>
</protein>
<evidence type="ECO:0000259" key="4">
    <source>
        <dbReference type="Pfam" id="PF07804"/>
    </source>
</evidence>
<dbReference type="EMBL" id="SDWV01000021">
    <property type="protein sequence ID" value="RYC05723.1"/>
    <property type="molecule type" value="Genomic_DNA"/>
</dbReference>
<keyword evidence="3" id="KW-0418">Kinase</keyword>
<evidence type="ECO:0000313" key="5">
    <source>
        <dbReference type="EMBL" id="RYC05723.1"/>
    </source>
</evidence>
<keyword evidence="2" id="KW-0808">Transferase</keyword>